<evidence type="ECO:0000256" key="2">
    <source>
        <dbReference type="ARBA" id="ARBA00022692"/>
    </source>
</evidence>
<feature type="transmembrane region" description="Helical" evidence="5">
    <location>
        <begin position="58"/>
        <end position="78"/>
    </location>
</feature>
<proteinExistence type="predicted"/>
<keyword evidence="2 5" id="KW-0812">Transmembrane</keyword>
<organism evidence="6">
    <name type="scientific">Xenopus tropicalis</name>
    <name type="common">Western clawed frog</name>
    <name type="synonym">Silurana tropicalis</name>
    <dbReference type="NCBI Taxonomy" id="8364"/>
    <lineage>
        <taxon>Eukaryota</taxon>
        <taxon>Metazoa</taxon>
        <taxon>Chordata</taxon>
        <taxon>Craniata</taxon>
        <taxon>Vertebrata</taxon>
        <taxon>Euteleostomi</taxon>
        <taxon>Amphibia</taxon>
        <taxon>Batrachia</taxon>
        <taxon>Anura</taxon>
        <taxon>Pipoidea</taxon>
        <taxon>Pipidae</taxon>
        <taxon>Xenopodinae</taxon>
        <taxon>Xenopus</taxon>
        <taxon>Silurana</taxon>
    </lineage>
</organism>
<dbReference type="EMBL" id="KV460359">
    <property type="protein sequence ID" value="OCA20056.1"/>
    <property type="molecule type" value="Genomic_DNA"/>
</dbReference>
<protein>
    <recommendedName>
        <fullName evidence="7">G-protein coupled receptors family 1 profile domain-containing protein</fullName>
    </recommendedName>
</protein>
<sequence length="120" mass="13436">MEKGNITIVKEFILLGLSTKPTIRILYFLLILPMYFMMLFGNILFIDTITQTPKMHTPMYFLLCVLSFLDVCFSSSAFPKMSVNSFLQEGRSSVLGCMIQMGAVIGADSLKGAIISSNRY</sequence>
<dbReference type="SUPFAM" id="SSF81321">
    <property type="entry name" value="Family A G protein-coupled receptor-like"/>
    <property type="match status" value="1"/>
</dbReference>
<evidence type="ECO:0000256" key="3">
    <source>
        <dbReference type="ARBA" id="ARBA00022989"/>
    </source>
</evidence>
<dbReference type="Pfam" id="PF00001">
    <property type="entry name" value="7tm_1"/>
    <property type="match status" value="1"/>
</dbReference>
<dbReference type="GO" id="GO:0016020">
    <property type="term" value="C:membrane"/>
    <property type="evidence" value="ECO:0007669"/>
    <property type="project" value="UniProtKB-SubCell"/>
</dbReference>
<keyword evidence="3 5" id="KW-1133">Transmembrane helix</keyword>
<evidence type="ECO:0000256" key="4">
    <source>
        <dbReference type="ARBA" id="ARBA00023136"/>
    </source>
</evidence>
<reference evidence="6" key="1">
    <citation type="submission" date="2009-11" db="EMBL/GenBank/DDBJ databases">
        <authorList>
            <consortium name="US DOE Joint Genome Institute (JGI-PGF)"/>
            <person name="Ottilar R."/>
            <person name="Schmutz J."/>
            <person name="Salamov A."/>
            <person name="Cheng J.F."/>
            <person name="Lucas S."/>
            <person name="Pitluck S."/>
            <person name="Gundlach H."/>
            <person name="Guo Y."/>
            <person name="Haberer G."/>
            <person name="Nasrallah J."/>
            <person name="Mayer K.F.X."/>
            <person name="van de Peer Y."/>
            <person name="Weigel D."/>
            <person name="Grigoriev I.V."/>
        </authorList>
    </citation>
    <scope>NUCLEOTIDE SEQUENCE</scope>
    <source>
        <strain evidence="6">Nigerian</strain>
    </source>
</reference>
<feature type="transmembrane region" description="Helical" evidence="5">
    <location>
        <begin position="25"/>
        <end position="46"/>
    </location>
</feature>
<dbReference type="PANTHER" id="PTHR48001">
    <property type="entry name" value="OLFACTORY RECEPTOR"/>
    <property type="match status" value="1"/>
</dbReference>
<evidence type="ECO:0000256" key="1">
    <source>
        <dbReference type="ARBA" id="ARBA00004370"/>
    </source>
</evidence>
<reference evidence="6" key="3">
    <citation type="submission" date="2016-05" db="EMBL/GenBank/DDBJ databases">
        <title>WGS assembly of Xenopus tropicalis.</title>
        <authorList>
            <person name="Sessions A."/>
            <person name="Jenkins J."/>
            <person name="Mitros T."/>
            <person name="Lyons J.T."/>
            <person name="Dichmann D.S."/>
            <person name="Robert J."/>
            <person name="Harland R.M."/>
            <person name="Rokhsar D.S."/>
        </authorList>
    </citation>
    <scope>NUCLEOTIDE SEQUENCE</scope>
    <source>
        <strain evidence="6">Nigerian</strain>
    </source>
</reference>
<dbReference type="AlphaFoldDB" id="A0A1B8YAS5"/>
<evidence type="ECO:0008006" key="7">
    <source>
        <dbReference type="Google" id="ProtNLM"/>
    </source>
</evidence>
<dbReference type="Gene3D" id="1.20.1070.10">
    <property type="entry name" value="Rhodopsin 7-helix transmembrane proteins"/>
    <property type="match status" value="1"/>
</dbReference>
<evidence type="ECO:0000256" key="5">
    <source>
        <dbReference type="SAM" id="Phobius"/>
    </source>
</evidence>
<accession>A0A1B8YAS5</accession>
<gene>
    <name evidence="6" type="ORF">XENTR_v90026525mg</name>
</gene>
<evidence type="ECO:0000313" key="6">
    <source>
        <dbReference type="EMBL" id="OCA20056.1"/>
    </source>
</evidence>
<dbReference type="GO" id="GO:0004930">
    <property type="term" value="F:G protein-coupled receptor activity"/>
    <property type="evidence" value="ECO:0007669"/>
    <property type="project" value="InterPro"/>
</dbReference>
<keyword evidence="4 5" id="KW-0472">Membrane</keyword>
<comment type="subcellular location">
    <subcellularLocation>
        <location evidence="1">Membrane</location>
    </subcellularLocation>
</comment>
<dbReference type="InterPro" id="IPR000276">
    <property type="entry name" value="GPCR_Rhodpsn"/>
</dbReference>
<name>A0A1B8YAS5_XENTR</name>
<reference evidence="6" key="2">
    <citation type="journal article" date="2010" name="Science">
        <title>The genome of the Western clawed frog Xenopus tropicalis.</title>
        <authorList>
            <person name="Hellsten U."/>
            <person name="Harland R.M."/>
            <person name="Gilchrist M.J."/>
            <person name="Hendrix D."/>
            <person name="Jurka J."/>
            <person name="Kapitonov V."/>
            <person name="Ovcharenko I."/>
            <person name="Putnam N.H."/>
            <person name="Shu S."/>
            <person name="Taher L."/>
            <person name="Blitz I.L."/>
            <person name="Blumberg B."/>
            <person name="Dichmann D.S."/>
            <person name="Dubchak I."/>
            <person name="Amaya E."/>
            <person name="Detter J.C."/>
            <person name="Fletcher R."/>
            <person name="Gerhard D.S."/>
            <person name="Goodstein D."/>
            <person name="Graves T."/>
            <person name="Grigoriev I.V."/>
            <person name="Grimwood J."/>
            <person name="Kawashima T."/>
            <person name="Lindquist E."/>
            <person name="Lucas S.M."/>
            <person name="Mead P.E."/>
            <person name="Mitros T."/>
            <person name="Ogino H."/>
            <person name="Ohta Y."/>
            <person name="Poliakov A.V."/>
            <person name="Pollet N."/>
            <person name="Robert J."/>
            <person name="Salamov A."/>
            <person name="Sater A.K."/>
            <person name="Schmutz J."/>
            <person name="Terry A."/>
            <person name="Vize P.D."/>
            <person name="Warren W.C."/>
            <person name="Wells D."/>
            <person name="Wills A."/>
            <person name="Wilson R.K."/>
            <person name="Zimmerman L.B."/>
            <person name="Zorn A.M."/>
            <person name="Grainger R."/>
            <person name="Grammer T."/>
            <person name="Khokha M.K."/>
            <person name="Richardson P.M."/>
            <person name="Rokhsar D.S."/>
        </authorList>
    </citation>
    <scope>NUCLEOTIDE SEQUENCE [LARGE SCALE GENOMIC DNA]</scope>
    <source>
        <strain evidence="6">Nigerian</strain>
    </source>
</reference>